<feature type="transmembrane region" description="Helical" evidence="7">
    <location>
        <begin position="225"/>
        <end position="248"/>
    </location>
</feature>
<evidence type="ECO:0008006" key="10">
    <source>
        <dbReference type="Google" id="ProtNLM"/>
    </source>
</evidence>
<evidence type="ECO:0000313" key="9">
    <source>
        <dbReference type="Proteomes" id="UP000003448"/>
    </source>
</evidence>
<comment type="subcellular location">
    <subcellularLocation>
        <location evidence="1">Cell membrane</location>
        <topology evidence="1">Multi-pass membrane protein</topology>
    </subcellularLocation>
</comment>
<name>I0L0H1_9ACTN</name>
<dbReference type="Pfam" id="PF13440">
    <property type="entry name" value="Polysacc_synt_3"/>
    <property type="match status" value="1"/>
</dbReference>
<gene>
    <name evidence="8" type="ORF">MILUP08_42239</name>
</gene>
<evidence type="ECO:0000256" key="5">
    <source>
        <dbReference type="ARBA" id="ARBA00023136"/>
    </source>
</evidence>
<keyword evidence="9" id="KW-1185">Reference proteome</keyword>
<keyword evidence="5 7" id="KW-0472">Membrane</keyword>
<feature type="transmembrane region" description="Helical" evidence="7">
    <location>
        <begin position="47"/>
        <end position="69"/>
    </location>
</feature>
<dbReference type="PANTHER" id="PTHR30250:SF26">
    <property type="entry name" value="PSMA PROTEIN"/>
    <property type="match status" value="1"/>
</dbReference>
<dbReference type="EMBL" id="CAIE01000017">
    <property type="protein sequence ID" value="CCH17318.1"/>
    <property type="molecule type" value="Genomic_DNA"/>
</dbReference>
<evidence type="ECO:0000256" key="3">
    <source>
        <dbReference type="ARBA" id="ARBA00022692"/>
    </source>
</evidence>
<feature type="transmembrane region" description="Helical" evidence="7">
    <location>
        <begin position="127"/>
        <end position="146"/>
    </location>
</feature>
<dbReference type="GO" id="GO:0005886">
    <property type="term" value="C:plasma membrane"/>
    <property type="evidence" value="ECO:0007669"/>
    <property type="project" value="UniProtKB-SubCell"/>
</dbReference>
<feature type="transmembrane region" description="Helical" evidence="7">
    <location>
        <begin position="269"/>
        <end position="286"/>
    </location>
</feature>
<sequence>MRAPDSRFERQEQPDAAAAEAGRVVQTVEPPAPDAPAPPTPRRGRRLLSWIATAALSRAVSAVVPLFLLPVTLSYLGTDLYGLWAAVLAVTGMVAFADLGVGLGLMTRLAPCRVDGDWATARRYVSSAYAAVCGVALPACGLLWLVGGFVPWPALFNATGAAADDAHLVALVCLTAFLLNIPLSLVARVQYAYQQVAVSNIWQAAASALSLPLALGAVFAKLPPIAVIASIAISPLLVNIVNTVWTFGWRLPRLTPRLRFVDGRGIRDLFGLGGLFFLVTLVMVLADNADPLLIAHVLGLASVTAYAVPARLFTQLGALVTLVNQPLWPMHGEALARGDLDWVRRTVRRMTVVSTLVAVVPSTLLVVFGEAFFAAWLPIPIGNRALLLGLACWWIVLAAISPRFMVQNAAGVVRPQLWGYLLYLPLSVLGKLLGLHWLGVWAAPYIAVVIYSLTVVPAAIYGYRRALTLRTT</sequence>
<dbReference type="eggNOG" id="COG2244">
    <property type="taxonomic scope" value="Bacteria"/>
</dbReference>
<feature type="compositionally biased region" description="Basic and acidic residues" evidence="6">
    <location>
        <begin position="1"/>
        <end position="13"/>
    </location>
</feature>
<feature type="transmembrane region" description="Helical" evidence="7">
    <location>
        <begin position="201"/>
        <end position="219"/>
    </location>
</feature>
<organism evidence="8 9">
    <name type="scientific">Micromonospora lupini str. Lupac 08</name>
    <dbReference type="NCBI Taxonomy" id="1150864"/>
    <lineage>
        <taxon>Bacteria</taxon>
        <taxon>Bacillati</taxon>
        <taxon>Actinomycetota</taxon>
        <taxon>Actinomycetes</taxon>
        <taxon>Micromonosporales</taxon>
        <taxon>Micromonosporaceae</taxon>
        <taxon>Micromonospora</taxon>
    </lineage>
</organism>
<evidence type="ECO:0000256" key="6">
    <source>
        <dbReference type="SAM" id="MobiDB-lite"/>
    </source>
</evidence>
<evidence type="ECO:0000256" key="4">
    <source>
        <dbReference type="ARBA" id="ARBA00022989"/>
    </source>
</evidence>
<feature type="transmembrane region" description="Helical" evidence="7">
    <location>
        <begin position="444"/>
        <end position="463"/>
    </location>
</feature>
<feature type="transmembrane region" description="Helical" evidence="7">
    <location>
        <begin position="352"/>
        <end position="379"/>
    </location>
</feature>
<evidence type="ECO:0000256" key="1">
    <source>
        <dbReference type="ARBA" id="ARBA00004651"/>
    </source>
</evidence>
<keyword evidence="2" id="KW-1003">Cell membrane</keyword>
<comment type="caution">
    <text evidence="8">The sequence shown here is derived from an EMBL/GenBank/DDBJ whole genome shotgun (WGS) entry which is preliminary data.</text>
</comment>
<proteinExistence type="predicted"/>
<dbReference type="STRING" id="1150864.MILUP08_42239"/>
<evidence type="ECO:0000313" key="8">
    <source>
        <dbReference type="EMBL" id="CCH17318.1"/>
    </source>
</evidence>
<dbReference type="AlphaFoldDB" id="I0L0H1"/>
<feature type="transmembrane region" description="Helical" evidence="7">
    <location>
        <begin position="292"/>
        <end position="309"/>
    </location>
</feature>
<dbReference type="InterPro" id="IPR050833">
    <property type="entry name" value="Poly_Biosynth_Transport"/>
</dbReference>
<accession>I0L0H1</accession>
<evidence type="ECO:0000256" key="2">
    <source>
        <dbReference type="ARBA" id="ARBA00022475"/>
    </source>
</evidence>
<dbReference type="PANTHER" id="PTHR30250">
    <property type="entry name" value="PST FAMILY PREDICTED COLANIC ACID TRANSPORTER"/>
    <property type="match status" value="1"/>
</dbReference>
<feature type="transmembrane region" description="Helical" evidence="7">
    <location>
        <begin position="385"/>
        <end position="405"/>
    </location>
</feature>
<evidence type="ECO:0000256" key="7">
    <source>
        <dbReference type="SAM" id="Phobius"/>
    </source>
</evidence>
<protein>
    <recommendedName>
        <fullName evidence="10">Polysaccharide biosynthesis protein</fullName>
    </recommendedName>
</protein>
<feature type="compositionally biased region" description="Pro residues" evidence="6">
    <location>
        <begin position="30"/>
        <end position="41"/>
    </location>
</feature>
<reference evidence="9" key="1">
    <citation type="journal article" date="2012" name="J. Bacteriol.">
        <title>Genome Sequence of Micromonospora lupini Lupac 08, Isolated from Root Nodules of Lupinus angustifolius.</title>
        <authorList>
            <person name="Alonso-Vega P."/>
            <person name="Normand P."/>
            <person name="Bacigalupe R."/>
            <person name="Pujic P."/>
            <person name="Lajus A."/>
            <person name="Vallenet D."/>
            <person name="Carro L."/>
            <person name="Coll P."/>
            <person name="Trujillo M.E."/>
        </authorList>
    </citation>
    <scope>NUCLEOTIDE SEQUENCE [LARGE SCALE GENOMIC DNA]</scope>
    <source>
        <strain evidence="9">Lupac 08</strain>
    </source>
</reference>
<keyword evidence="3 7" id="KW-0812">Transmembrane</keyword>
<dbReference type="Proteomes" id="UP000003448">
    <property type="component" value="Unassembled WGS sequence"/>
</dbReference>
<feature type="transmembrane region" description="Helical" evidence="7">
    <location>
        <begin position="81"/>
        <end position="106"/>
    </location>
</feature>
<dbReference type="RefSeq" id="WP_007457889.1">
    <property type="nucleotide sequence ID" value="NZ_HF570108.1"/>
</dbReference>
<feature type="transmembrane region" description="Helical" evidence="7">
    <location>
        <begin position="166"/>
        <end position="189"/>
    </location>
</feature>
<feature type="transmembrane region" description="Helical" evidence="7">
    <location>
        <begin position="417"/>
        <end position="438"/>
    </location>
</feature>
<keyword evidence="4 7" id="KW-1133">Transmembrane helix</keyword>
<feature type="region of interest" description="Disordered" evidence="6">
    <location>
        <begin position="1"/>
        <end position="41"/>
    </location>
</feature>